<dbReference type="InterPro" id="IPR017930">
    <property type="entry name" value="Myb_dom"/>
</dbReference>
<dbReference type="CDD" id="cd00167">
    <property type="entry name" value="SANT"/>
    <property type="match status" value="2"/>
</dbReference>
<evidence type="ECO:0000259" key="9">
    <source>
        <dbReference type="PROSITE" id="PS51294"/>
    </source>
</evidence>
<feature type="region of interest" description="Disordered" evidence="7">
    <location>
        <begin position="296"/>
        <end position="338"/>
    </location>
</feature>
<feature type="region of interest" description="Disordered" evidence="7">
    <location>
        <begin position="128"/>
        <end position="149"/>
    </location>
</feature>
<feature type="domain" description="Myb-like" evidence="8">
    <location>
        <begin position="9"/>
        <end position="61"/>
    </location>
</feature>
<dbReference type="EMBL" id="JABFUD020000023">
    <property type="protein sequence ID" value="KAI5061350.1"/>
    <property type="molecule type" value="Genomic_DNA"/>
</dbReference>
<dbReference type="PROSITE" id="PS50090">
    <property type="entry name" value="MYB_LIKE"/>
    <property type="match status" value="2"/>
</dbReference>
<name>A0A9D4U5B1_ADICA</name>
<dbReference type="PANTHER" id="PTHR10641">
    <property type="entry name" value="MYB FAMILY TRANSCRIPTION FACTOR"/>
    <property type="match status" value="1"/>
</dbReference>
<feature type="domain" description="HTH myb-type" evidence="9">
    <location>
        <begin position="9"/>
        <end position="61"/>
    </location>
</feature>
<keyword evidence="3" id="KW-0805">Transcription regulation</keyword>
<feature type="domain" description="HTH myb-type" evidence="9">
    <location>
        <begin position="62"/>
        <end position="116"/>
    </location>
</feature>
<dbReference type="InterPro" id="IPR001005">
    <property type="entry name" value="SANT/Myb"/>
</dbReference>
<feature type="domain" description="Myb-like" evidence="8">
    <location>
        <begin position="62"/>
        <end position="112"/>
    </location>
</feature>
<evidence type="ECO:0000259" key="8">
    <source>
        <dbReference type="PROSITE" id="PS50090"/>
    </source>
</evidence>
<keyword evidence="6" id="KW-0539">Nucleus</keyword>
<sequence>MGRAPCCEKVGLKRGPWTPEEDQKLVAYINENGHGSWRALPKKAGLLRCGKSCRLRWTNYLRPDIKRGEFSLSEEQSIIQLHALLGNRWSAIASHLPKRTDNEIKNYWNTHLKKKLLKMGLDPITHKPKVDNTLMSSNANPEGNVDTDKKDSILKNKESNSNGVARVNFAMSANNSSSGSSATNHMAQWESARLEAEARLAQESQLRAKGMWSPRPAVPNPLNVAPLSTLSPCSVSKPFMSSTNVNGIASMDAYKALNAVELIHALHNWEKSLQGQAGMLWPEAWRLPNIHFPPRETQAESSSCSSPCSDANTTHTSSPSVTPGAHGMDHSSPTSTLCSFDSHNMKQRGFPSSYVPGMHSNVHMRKLSWSDAFAAPLTATKQAMPMGYCMQGVSCKVEEESSTFSSLMQDAMINVDAMESAFTCLHEEGGGQLKSTERSDVVGDDASCKEIQEAACDQLSFMVEDSNTVEEGELCVIYEDESAKDIVGQCIGPIEGKADENLSDVLLSSTMDIEEKQVNMKDGINDCKEIKNDNIRSHDALADGNEGRSMSAGGELMSAEMFKDLPKLKSEASTTSHLTSFSTLLNDDISDYWSSIMLKEPSLQQGEMTF</sequence>
<dbReference type="Pfam" id="PF00249">
    <property type="entry name" value="Myb_DNA-binding"/>
    <property type="match status" value="2"/>
</dbReference>
<evidence type="ECO:0000256" key="7">
    <source>
        <dbReference type="SAM" id="MobiDB-lite"/>
    </source>
</evidence>
<dbReference type="InterPro" id="IPR015495">
    <property type="entry name" value="Myb_TF_plants"/>
</dbReference>
<dbReference type="FunFam" id="1.10.10.60:FF:000001">
    <property type="entry name" value="MYB-related transcription factor"/>
    <property type="match status" value="1"/>
</dbReference>
<accession>A0A9D4U5B1</accession>
<dbReference type="AlphaFoldDB" id="A0A9D4U5B1"/>
<evidence type="ECO:0000256" key="1">
    <source>
        <dbReference type="ARBA" id="ARBA00004123"/>
    </source>
</evidence>
<evidence type="ECO:0000256" key="6">
    <source>
        <dbReference type="ARBA" id="ARBA00023242"/>
    </source>
</evidence>
<dbReference type="GO" id="GO:0051707">
    <property type="term" value="P:response to other organism"/>
    <property type="evidence" value="ECO:0007669"/>
    <property type="project" value="UniProtKB-ARBA"/>
</dbReference>
<dbReference type="OrthoDB" id="2143914at2759"/>
<gene>
    <name evidence="10" type="ORF">GOP47_0023855</name>
</gene>
<evidence type="ECO:0000256" key="3">
    <source>
        <dbReference type="ARBA" id="ARBA00023015"/>
    </source>
</evidence>
<dbReference type="InterPro" id="IPR009057">
    <property type="entry name" value="Homeodomain-like_sf"/>
</dbReference>
<keyword evidence="4" id="KW-0238">DNA-binding</keyword>
<dbReference type="Proteomes" id="UP000886520">
    <property type="component" value="Chromosome 23"/>
</dbReference>
<reference evidence="10" key="1">
    <citation type="submission" date="2021-01" db="EMBL/GenBank/DDBJ databases">
        <title>Adiantum capillus-veneris genome.</title>
        <authorList>
            <person name="Fang Y."/>
            <person name="Liao Q."/>
        </authorList>
    </citation>
    <scope>NUCLEOTIDE SEQUENCE</scope>
    <source>
        <strain evidence="10">H3</strain>
        <tissue evidence="10">Leaf</tissue>
    </source>
</reference>
<evidence type="ECO:0000313" key="10">
    <source>
        <dbReference type="EMBL" id="KAI5061350.1"/>
    </source>
</evidence>
<evidence type="ECO:0000256" key="4">
    <source>
        <dbReference type="ARBA" id="ARBA00023125"/>
    </source>
</evidence>
<dbReference type="PROSITE" id="PS51294">
    <property type="entry name" value="HTH_MYB"/>
    <property type="match status" value="2"/>
</dbReference>
<evidence type="ECO:0000313" key="11">
    <source>
        <dbReference type="Proteomes" id="UP000886520"/>
    </source>
</evidence>
<dbReference type="PANTHER" id="PTHR10641:SF586">
    <property type="entry name" value="TRANSCRIPTION FACTOR MYB16"/>
    <property type="match status" value="1"/>
</dbReference>
<proteinExistence type="predicted"/>
<comment type="caution">
    <text evidence="10">The sequence shown here is derived from an EMBL/GenBank/DDBJ whole genome shotgun (WGS) entry which is preliminary data.</text>
</comment>
<dbReference type="Gene3D" id="1.10.10.60">
    <property type="entry name" value="Homeodomain-like"/>
    <property type="match status" value="2"/>
</dbReference>
<dbReference type="FunFam" id="1.10.10.60:FF:000394">
    <property type="entry name" value="MYB transcription factor"/>
    <property type="match status" value="1"/>
</dbReference>
<dbReference type="GO" id="GO:0005634">
    <property type="term" value="C:nucleus"/>
    <property type="evidence" value="ECO:0007669"/>
    <property type="project" value="UniProtKB-SubCell"/>
</dbReference>
<keyword evidence="11" id="KW-1185">Reference proteome</keyword>
<feature type="compositionally biased region" description="Polar residues" evidence="7">
    <location>
        <begin position="310"/>
        <end position="321"/>
    </location>
</feature>
<keyword evidence="5" id="KW-0804">Transcription</keyword>
<evidence type="ECO:0000256" key="5">
    <source>
        <dbReference type="ARBA" id="ARBA00023163"/>
    </source>
</evidence>
<dbReference type="GO" id="GO:0000976">
    <property type="term" value="F:transcription cis-regulatory region binding"/>
    <property type="evidence" value="ECO:0007669"/>
    <property type="project" value="UniProtKB-ARBA"/>
</dbReference>
<dbReference type="SMART" id="SM00717">
    <property type="entry name" value="SANT"/>
    <property type="match status" value="2"/>
</dbReference>
<organism evidence="10 11">
    <name type="scientific">Adiantum capillus-veneris</name>
    <name type="common">Maidenhair fern</name>
    <dbReference type="NCBI Taxonomy" id="13818"/>
    <lineage>
        <taxon>Eukaryota</taxon>
        <taxon>Viridiplantae</taxon>
        <taxon>Streptophyta</taxon>
        <taxon>Embryophyta</taxon>
        <taxon>Tracheophyta</taxon>
        <taxon>Polypodiopsida</taxon>
        <taxon>Polypodiidae</taxon>
        <taxon>Polypodiales</taxon>
        <taxon>Pteridineae</taxon>
        <taxon>Pteridaceae</taxon>
        <taxon>Vittarioideae</taxon>
        <taxon>Adiantum</taxon>
    </lineage>
</organism>
<evidence type="ECO:0000256" key="2">
    <source>
        <dbReference type="ARBA" id="ARBA00022737"/>
    </source>
</evidence>
<keyword evidence="2" id="KW-0677">Repeat</keyword>
<protein>
    <submittedName>
        <fullName evidence="10">Uncharacterized protein</fullName>
    </submittedName>
</protein>
<dbReference type="SUPFAM" id="SSF46689">
    <property type="entry name" value="Homeodomain-like"/>
    <property type="match status" value="1"/>
</dbReference>
<comment type="subcellular location">
    <subcellularLocation>
        <location evidence="1">Nucleus</location>
    </subcellularLocation>
</comment>